<comment type="subcellular location">
    <subcellularLocation>
        <location evidence="1 9">Cell membrane</location>
        <topology evidence="1 9">Multi-pass membrane protein</topology>
    </subcellularLocation>
</comment>
<evidence type="ECO:0000256" key="10">
    <source>
        <dbReference type="SAM" id="MobiDB-lite"/>
    </source>
</evidence>
<evidence type="ECO:0000256" key="3">
    <source>
        <dbReference type="ARBA" id="ARBA00022475"/>
    </source>
</evidence>
<gene>
    <name evidence="9" type="primary">secD</name>
    <name evidence="14" type="ORF">BJY26_002958</name>
</gene>
<feature type="domain" description="Protein translocase subunit SecDF P1" evidence="12">
    <location>
        <begin position="62"/>
        <end position="118"/>
    </location>
</feature>
<dbReference type="InterPro" id="IPR022813">
    <property type="entry name" value="SecD/SecF_arch_bac"/>
</dbReference>
<dbReference type="Proteomes" id="UP000539111">
    <property type="component" value="Unassembled WGS sequence"/>
</dbReference>
<keyword evidence="4 9" id="KW-0812">Transmembrane</keyword>
<keyword evidence="5 9" id="KW-0653">Protein transport</keyword>
<dbReference type="PANTHER" id="PTHR30081">
    <property type="entry name" value="PROTEIN-EXPORT MEMBRANE PROTEIN SEC"/>
    <property type="match status" value="1"/>
</dbReference>
<evidence type="ECO:0000256" key="6">
    <source>
        <dbReference type="ARBA" id="ARBA00022989"/>
    </source>
</evidence>
<feature type="compositionally biased region" description="Basic and acidic residues" evidence="10">
    <location>
        <begin position="157"/>
        <end position="173"/>
    </location>
</feature>
<dbReference type="InterPro" id="IPR005791">
    <property type="entry name" value="SecD"/>
</dbReference>
<feature type="transmembrane region" description="Helical" evidence="9">
    <location>
        <begin position="507"/>
        <end position="524"/>
    </location>
</feature>
<comment type="caution">
    <text evidence="9">Lacks conserved residue(s) required for the propagation of feature annotation.</text>
</comment>
<feature type="compositionally biased region" description="Basic and acidic residues" evidence="10">
    <location>
        <begin position="613"/>
        <end position="652"/>
    </location>
</feature>
<keyword evidence="6 9" id="KW-1133">Transmembrane helix</keyword>
<dbReference type="PANTHER" id="PTHR30081:SF1">
    <property type="entry name" value="PROTEIN TRANSLOCASE SUBUNIT SECD"/>
    <property type="match status" value="1"/>
</dbReference>
<feature type="region of interest" description="Disordered" evidence="10">
    <location>
        <begin position="595"/>
        <end position="652"/>
    </location>
</feature>
<evidence type="ECO:0000259" key="13">
    <source>
        <dbReference type="Pfam" id="PF22599"/>
    </source>
</evidence>
<evidence type="ECO:0000313" key="15">
    <source>
        <dbReference type="Proteomes" id="UP000539111"/>
    </source>
</evidence>
<protein>
    <recommendedName>
        <fullName evidence="9">Protein translocase subunit SecD</fullName>
    </recommendedName>
</protein>
<feature type="transmembrane region" description="Helical" evidence="9">
    <location>
        <begin position="457"/>
        <end position="478"/>
    </location>
</feature>
<dbReference type="NCBIfam" id="TIGR00916">
    <property type="entry name" value="2A0604s01"/>
    <property type="match status" value="1"/>
</dbReference>
<dbReference type="Gene3D" id="3.30.1360.200">
    <property type="match status" value="1"/>
</dbReference>
<keyword evidence="7 9" id="KW-0811">Translocation</keyword>
<dbReference type="InterPro" id="IPR054384">
    <property type="entry name" value="SecDF_P1_head"/>
</dbReference>
<feature type="compositionally biased region" description="Basic and acidic residues" evidence="10">
    <location>
        <begin position="188"/>
        <end position="199"/>
    </location>
</feature>
<organism evidence="14 15">
    <name type="scientific">Spelaeicoccus albus</name>
    <dbReference type="NCBI Taxonomy" id="1280376"/>
    <lineage>
        <taxon>Bacteria</taxon>
        <taxon>Bacillati</taxon>
        <taxon>Actinomycetota</taxon>
        <taxon>Actinomycetes</taxon>
        <taxon>Micrococcales</taxon>
        <taxon>Brevibacteriaceae</taxon>
        <taxon>Spelaeicoccus</taxon>
    </lineage>
</organism>
<dbReference type="GO" id="GO:0015450">
    <property type="term" value="F:protein-transporting ATPase activity"/>
    <property type="evidence" value="ECO:0007669"/>
    <property type="project" value="InterPro"/>
</dbReference>
<dbReference type="EMBL" id="JACBZP010000001">
    <property type="protein sequence ID" value="NYI68652.1"/>
    <property type="molecule type" value="Genomic_DNA"/>
</dbReference>
<keyword evidence="2 9" id="KW-0813">Transport</keyword>
<dbReference type="InterPro" id="IPR055344">
    <property type="entry name" value="SecD_SecF_C_bact"/>
</dbReference>
<feature type="transmembrane region" description="Helical" evidence="9">
    <location>
        <begin position="427"/>
        <end position="451"/>
    </location>
</feature>
<comment type="subunit">
    <text evidence="9">Forms a complex with SecF. Part of the essential Sec protein translocation apparatus which comprises SecA, SecYEG and auxiliary proteins SecDF. Other proteins may also be involved.</text>
</comment>
<dbReference type="GO" id="GO:0065002">
    <property type="term" value="P:intracellular protein transmembrane transport"/>
    <property type="evidence" value="ECO:0007669"/>
    <property type="project" value="UniProtKB-UniRule"/>
</dbReference>
<dbReference type="Pfam" id="PF22599">
    <property type="entry name" value="SecDF_P1_head"/>
    <property type="match status" value="1"/>
</dbReference>
<proteinExistence type="inferred from homology"/>
<feature type="transmembrane region" description="Helical" evidence="9">
    <location>
        <begin position="530"/>
        <end position="549"/>
    </location>
</feature>
<dbReference type="Pfam" id="PF02355">
    <property type="entry name" value="SecD_SecF_C"/>
    <property type="match status" value="1"/>
</dbReference>
<dbReference type="HAMAP" id="MF_01463_B">
    <property type="entry name" value="SecD_B"/>
    <property type="match status" value="1"/>
</dbReference>
<dbReference type="GO" id="GO:0006605">
    <property type="term" value="P:protein targeting"/>
    <property type="evidence" value="ECO:0007669"/>
    <property type="project" value="UniProtKB-UniRule"/>
</dbReference>
<keyword evidence="15" id="KW-1185">Reference proteome</keyword>
<feature type="compositionally biased region" description="Polar residues" evidence="10">
    <location>
        <begin position="248"/>
        <end position="263"/>
    </location>
</feature>
<dbReference type="GO" id="GO:0005886">
    <property type="term" value="C:plasma membrane"/>
    <property type="evidence" value="ECO:0007669"/>
    <property type="project" value="UniProtKB-SubCell"/>
</dbReference>
<dbReference type="SUPFAM" id="SSF82866">
    <property type="entry name" value="Multidrug efflux transporter AcrB transmembrane domain"/>
    <property type="match status" value="1"/>
</dbReference>
<comment type="function">
    <text evidence="9">Part of the Sec protein translocase complex. Interacts with the SecYEG preprotein conducting channel. SecDF uses the proton motive force (PMF) to complete protein translocation after the ATP-dependent function of SecA.</text>
</comment>
<feature type="domain" description="Protein export membrane protein SecD/SecF C-terminal" evidence="11">
    <location>
        <begin position="382"/>
        <end position="557"/>
    </location>
</feature>
<evidence type="ECO:0000259" key="12">
    <source>
        <dbReference type="Pfam" id="PF21760"/>
    </source>
</evidence>
<dbReference type="Gene3D" id="3.30.70.3220">
    <property type="match status" value="1"/>
</dbReference>
<evidence type="ECO:0000259" key="11">
    <source>
        <dbReference type="Pfam" id="PF02355"/>
    </source>
</evidence>
<feature type="compositionally biased region" description="Polar residues" evidence="10">
    <location>
        <begin position="129"/>
        <end position="139"/>
    </location>
</feature>
<dbReference type="RefSeq" id="WP_342354672.1">
    <property type="nucleotide sequence ID" value="NZ_JACBZP010000001.1"/>
</dbReference>
<dbReference type="GO" id="GO:0043952">
    <property type="term" value="P:protein transport by the Sec complex"/>
    <property type="evidence" value="ECO:0007669"/>
    <property type="project" value="UniProtKB-UniRule"/>
</dbReference>
<feature type="region of interest" description="Disordered" evidence="10">
    <location>
        <begin position="244"/>
        <end position="264"/>
    </location>
</feature>
<evidence type="ECO:0000313" key="14">
    <source>
        <dbReference type="EMBL" id="NYI68652.1"/>
    </source>
</evidence>
<dbReference type="AlphaFoldDB" id="A0A7Z0D4C4"/>
<dbReference type="NCBIfam" id="TIGR01129">
    <property type="entry name" value="secD"/>
    <property type="match status" value="1"/>
</dbReference>
<keyword evidence="8 9" id="KW-0472">Membrane</keyword>
<feature type="domain" description="SecDF P1 head subdomain" evidence="13">
    <location>
        <begin position="267"/>
        <end position="381"/>
    </location>
</feature>
<name>A0A7Z0D4C4_9MICO</name>
<evidence type="ECO:0000256" key="5">
    <source>
        <dbReference type="ARBA" id="ARBA00022927"/>
    </source>
</evidence>
<dbReference type="InterPro" id="IPR048631">
    <property type="entry name" value="SecD_1st"/>
</dbReference>
<reference evidence="14 15" key="1">
    <citation type="submission" date="2020-07" db="EMBL/GenBank/DDBJ databases">
        <title>Sequencing the genomes of 1000 actinobacteria strains.</title>
        <authorList>
            <person name="Klenk H.-P."/>
        </authorList>
    </citation>
    <scope>NUCLEOTIDE SEQUENCE [LARGE SCALE GENOMIC DNA]</scope>
    <source>
        <strain evidence="14 15">DSM 26341</strain>
    </source>
</reference>
<accession>A0A7Z0D4C4</accession>
<feature type="region of interest" description="Disordered" evidence="10">
    <location>
        <begin position="122"/>
        <end position="232"/>
    </location>
</feature>
<keyword evidence="3 9" id="KW-1003">Cell membrane</keyword>
<evidence type="ECO:0000256" key="7">
    <source>
        <dbReference type="ARBA" id="ARBA00023010"/>
    </source>
</evidence>
<evidence type="ECO:0000256" key="2">
    <source>
        <dbReference type="ARBA" id="ARBA00022448"/>
    </source>
</evidence>
<evidence type="ECO:0000256" key="9">
    <source>
        <dbReference type="HAMAP-Rule" id="MF_01463"/>
    </source>
</evidence>
<dbReference type="Pfam" id="PF21760">
    <property type="entry name" value="SecD_1st"/>
    <property type="match status" value="1"/>
</dbReference>
<comment type="similarity">
    <text evidence="9">Belongs to the SecD/SecF family. SecD subfamily.</text>
</comment>
<evidence type="ECO:0000256" key="4">
    <source>
        <dbReference type="ARBA" id="ARBA00022692"/>
    </source>
</evidence>
<feature type="transmembrane region" description="Helical" evidence="9">
    <location>
        <begin position="399"/>
        <end position="420"/>
    </location>
</feature>
<sequence>MRRLVWLGVITLVMAGVLFSGVQWGKAAWKPGLAIDLAGGTSIVLEPKVSAGHSQQINKDQLQQAVSIIRQRVDSTGVSEAEISTSAGRNIVVNLPGHPDKHTRQLIEAAAQLEFRPVLVQGQPAPVNKQPSQKQTKSPGISKAEQKKLNRLNGDSGSKDSGSKDKKSSDKSTGHGGGVAHRIPAAKKTPDSGKNKDSANKSGADSGKKSASDDTPTSKPKNPSDPAWITPSVAKKYAKLDCTKAKNRSSSTVADPNKATVSCSDDGKSKFILGPVEVPGQDVKDAEFGYVTGSNGAQTSEPAVNLTFNSDGTSKFRKVTQRITGLQQPRNQFAIVLDGQVISAPVSQAIISDGHAQISGNFTQDSATTLANQLKNGALPISFQVQTEQTISATLGSSYLAKGMLAGVIGLLLVVVYSLLQYRVLGFVTVASLVVAGIMTYLLLGLVSWHYGYRLSLSGIAGIIVAIGMTADSFIVYFERVRDELRSGRSLSAAVDTGWFRAERTIYASKSVNFLSAVVLYLLAVGSVRGFAFTLGLTTIVDVIIVVLFTHPTLQLLSQTRFFWKGHPLSGLDPRRLGVSKATYRGALNLDLGKRDASGRKKKGGKKNAAAEGEARRRMTIAERKAAEQEAEFNKKSDERQESHATTNAKDD</sequence>
<evidence type="ECO:0000256" key="1">
    <source>
        <dbReference type="ARBA" id="ARBA00004651"/>
    </source>
</evidence>
<dbReference type="InterPro" id="IPR048634">
    <property type="entry name" value="SecD_SecF_C"/>
</dbReference>
<evidence type="ECO:0000256" key="8">
    <source>
        <dbReference type="ARBA" id="ARBA00023136"/>
    </source>
</evidence>
<comment type="caution">
    <text evidence="14">The sequence shown here is derived from an EMBL/GenBank/DDBJ whole genome shotgun (WGS) entry which is preliminary data.</text>
</comment>